<dbReference type="Proteomes" id="UP000072618">
    <property type="component" value="Unassembled WGS sequence"/>
</dbReference>
<protein>
    <submittedName>
        <fullName evidence="1">Superfamily II helicase</fullName>
    </submittedName>
</protein>
<dbReference type="Pfam" id="PF14520">
    <property type="entry name" value="HHH_5"/>
    <property type="match status" value="1"/>
</dbReference>
<dbReference type="EMBL" id="FIHA01000014">
    <property type="protein sequence ID" value="CYU80991.1"/>
    <property type="molecule type" value="Genomic_DNA"/>
</dbReference>
<dbReference type="InterPro" id="IPR010995">
    <property type="entry name" value="DNA_repair_Rad51/TF_NusA_a-hlx"/>
</dbReference>
<keyword evidence="1" id="KW-0347">Helicase</keyword>
<reference evidence="3 4" key="1">
    <citation type="submission" date="2016-02" db="EMBL/GenBank/DDBJ databases">
        <authorList>
            <consortium name="Pathogen Informatics"/>
        </authorList>
    </citation>
    <scope>NUCLEOTIDE SEQUENCE [LARGE SCALE GENOMIC DNA]</scope>
    <source>
        <strain evidence="1 3">LSS32</strain>
        <strain evidence="2 4">LSS52</strain>
    </source>
</reference>
<dbReference type="EMBL" id="FIGJ01000008">
    <property type="protein sequence ID" value="CYU54596.1"/>
    <property type="molecule type" value="Genomic_DNA"/>
</dbReference>
<evidence type="ECO:0000313" key="2">
    <source>
        <dbReference type="EMBL" id="CYU80991.1"/>
    </source>
</evidence>
<accession>A0A0Z8E3H2</accession>
<proteinExistence type="predicted"/>
<dbReference type="AlphaFoldDB" id="A0A0Z8E3H2"/>
<sequence length="147" mass="16001">MICQMSCLAKDIIKERKEILAKKKINRKKLLKKQLADLKRAGRVGAVVGSEQTEAVVQKSAAIVEKAVEKIKDIVAEVTSSATSLEDFLALPELESIAAARLETFYQAGIQSVADFANHTEKELLALKGIGPATIKQLKEKGIELKA</sequence>
<keyword evidence="1" id="KW-0378">Hydrolase</keyword>
<name>A0A0Z8E3H2_STRSU</name>
<dbReference type="SUPFAM" id="SSF47794">
    <property type="entry name" value="Rad51 N-terminal domain-like"/>
    <property type="match status" value="1"/>
</dbReference>
<dbReference type="GO" id="GO:0000166">
    <property type="term" value="F:nucleotide binding"/>
    <property type="evidence" value="ECO:0007669"/>
    <property type="project" value="InterPro"/>
</dbReference>
<evidence type="ECO:0000313" key="4">
    <source>
        <dbReference type="Proteomes" id="UP000072794"/>
    </source>
</evidence>
<dbReference type="Gene3D" id="1.10.150.20">
    <property type="entry name" value="5' to 3' exonuclease, C-terminal subdomain"/>
    <property type="match status" value="1"/>
</dbReference>
<organism evidence="1 3">
    <name type="scientific">Streptococcus suis</name>
    <dbReference type="NCBI Taxonomy" id="1307"/>
    <lineage>
        <taxon>Bacteria</taxon>
        <taxon>Bacillati</taxon>
        <taxon>Bacillota</taxon>
        <taxon>Bacilli</taxon>
        <taxon>Lactobacillales</taxon>
        <taxon>Streptococcaceae</taxon>
        <taxon>Streptococcus</taxon>
    </lineage>
</organism>
<gene>
    <name evidence="1" type="ORF">ERS132394_00826</name>
    <name evidence="2" type="ORF">ERS132414_00927</name>
</gene>
<dbReference type="Proteomes" id="UP000072794">
    <property type="component" value="Unassembled WGS sequence"/>
</dbReference>
<evidence type="ECO:0000313" key="1">
    <source>
        <dbReference type="EMBL" id="CYU54596.1"/>
    </source>
</evidence>
<keyword evidence="1" id="KW-0547">Nucleotide-binding</keyword>
<keyword evidence="1" id="KW-0067">ATP-binding</keyword>
<evidence type="ECO:0000313" key="3">
    <source>
        <dbReference type="Proteomes" id="UP000072618"/>
    </source>
</evidence>
<dbReference type="GO" id="GO:0004386">
    <property type="term" value="F:helicase activity"/>
    <property type="evidence" value="ECO:0007669"/>
    <property type="project" value="UniProtKB-KW"/>
</dbReference>